<reference evidence="1 2" key="1">
    <citation type="submission" date="2012-10" db="EMBL/GenBank/DDBJ databases">
        <authorList>
            <person name="Harkins D.M."/>
            <person name="Durkin A.S."/>
            <person name="Brinkac L.M."/>
            <person name="Haft D.H."/>
            <person name="Selengut J.D."/>
            <person name="Sanka R."/>
            <person name="DePew J."/>
            <person name="Purushe J."/>
            <person name="Whelen A.C."/>
            <person name="Vinetz J.M."/>
            <person name="Sutton G.G."/>
            <person name="Nierman W.C."/>
            <person name="Fouts D.E."/>
        </authorList>
    </citation>
    <scope>NUCLEOTIDE SEQUENCE [LARGE SCALE GENOMIC DNA]</scope>
    <source>
        <strain evidence="1 2">2006001853</strain>
    </source>
</reference>
<evidence type="ECO:0000313" key="1">
    <source>
        <dbReference type="EMBL" id="EKR66658.1"/>
    </source>
</evidence>
<evidence type="ECO:0000313" key="2">
    <source>
        <dbReference type="Proteomes" id="UP000001338"/>
    </source>
</evidence>
<organism evidence="1 2">
    <name type="scientific">Leptospira weilii str. 2006001853</name>
    <dbReference type="NCBI Taxonomy" id="1001589"/>
    <lineage>
        <taxon>Bacteria</taxon>
        <taxon>Pseudomonadati</taxon>
        <taxon>Spirochaetota</taxon>
        <taxon>Spirochaetia</taxon>
        <taxon>Leptospirales</taxon>
        <taxon>Leptospiraceae</taxon>
        <taxon>Leptospira</taxon>
    </lineage>
</organism>
<protein>
    <submittedName>
        <fullName evidence="1">Uncharacterized protein</fullName>
    </submittedName>
</protein>
<dbReference type="AlphaFoldDB" id="A0A828Z6H7"/>
<dbReference type="Proteomes" id="UP000001338">
    <property type="component" value="Unassembled WGS sequence"/>
</dbReference>
<accession>A0A828Z6H7</accession>
<dbReference type="EMBL" id="AFLV02000001">
    <property type="protein sequence ID" value="EKR66658.1"/>
    <property type="molecule type" value="Genomic_DNA"/>
</dbReference>
<gene>
    <name evidence="1" type="ORF">LEP1GSC036_1487</name>
</gene>
<comment type="caution">
    <text evidence="1">The sequence shown here is derived from an EMBL/GenBank/DDBJ whole genome shotgun (WGS) entry which is preliminary data.</text>
</comment>
<name>A0A828Z6H7_9LEPT</name>
<sequence>MGRFCCGKLEFGTSCKIFSSEKLFEKSGNNFNSLNSGEAMSKPVLNQAFGGGNQTQNFLKVKKINEVVSYYLNDRLTHSVYKAIVSQTTHKNVKSQNLFQVESRVPEASELTTAEVVFHIKRLLEDEVVLQFAYFYIDPATSDLKLKPCYVAYTDAEPGDLTRIYLSLIDLSINSILSYLESRPPLGKEVLWEDLETDFKGENIQKLKLFFNPESFFQAPNISIPLNPEYVKDMLIEITDGLIKKGRIREIPEFGYLVVKIKELQMLFELVDEFHFKKVFPKYKWALSDSFAAISHEERMHTNDPSATPTTLFGKKRAKAIGKVIESDPERKSKRKFIGVELIQSLSEEIESSLKVSYQEQIRDRFHEMTDHLSKQTGRWDKLVLFIPDEEFKTYPAGLKKLFTEDSHIAYSPWETKGITMHSFMRIDVETVKSVIKSLTMAAHVDAWKVLSIRNLIELNEDAIQTVFKDEEFVKNYGKVLRKGYVKYFPWYFGILDFVGVAKLIQDVFFQAAKEKIRSEQSFFKSKNRDMAFKLEQKEIQEKLKEDEKIKSLEQKSKLSEALNQYYFERNIPPMLKDILYEVPGYSPELIHQIIERDKFILIPDSDPAKDKTDSILIYPDDESFRFRAKEIHKVLSEKKKNLEFKLSNKEEDSQKEKIIKTLKYLDSWFSSKPEISKGTKSGASVNSNEDPYENFRKEIIKIKGKEKISL</sequence>
<proteinExistence type="predicted"/>